<organism evidence="5 6">
    <name type="scientific">Pararhodospirillum oryzae</name>
    <dbReference type="NCBI Taxonomy" id="478448"/>
    <lineage>
        <taxon>Bacteria</taxon>
        <taxon>Pseudomonadati</taxon>
        <taxon>Pseudomonadota</taxon>
        <taxon>Alphaproteobacteria</taxon>
        <taxon>Rhodospirillales</taxon>
        <taxon>Rhodospirillaceae</taxon>
        <taxon>Pararhodospirillum</taxon>
    </lineage>
</organism>
<dbReference type="Gene3D" id="3.10.580.10">
    <property type="entry name" value="CBS-domain"/>
    <property type="match status" value="1"/>
</dbReference>
<proteinExistence type="predicted"/>
<keyword evidence="1" id="KW-0677">Repeat</keyword>
<dbReference type="EMBL" id="BJZO01000048">
    <property type="protein sequence ID" value="GEO81802.1"/>
    <property type="molecule type" value="Genomic_DNA"/>
</dbReference>
<feature type="domain" description="CBS" evidence="4">
    <location>
        <begin position="157"/>
        <end position="214"/>
    </location>
</feature>
<name>A0A512H8M7_9PROT</name>
<dbReference type="InterPro" id="IPR005105">
    <property type="entry name" value="GlnD_Uridyltrans_N"/>
</dbReference>
<keyword evidence="6" id="KW-1185">Reference proteome</keyword>
<dbReference type="GO" id="GO:0008773">
    <property type="term" value="F:[protein-PII] uridylyltransferase activity"/>
    <property type="evidence" value="ECO:0007669"/>
    <property type="project" value="InterPro"/>
</dbReference>
<dbReference type="SUPFAM" id="SSF51206">
    <property type="entry name" value="cAMP-binding domain-like"/>
    <property type="match status" value="1"/>
</dbReference>
<dbReference type="CDD" id="cd05401">
    <property type="entry name" value="NT_GlnE_GlnD_like"/>
    <property type="match status" value="1"/>
</dbReference>
<dbReference type="SMART" id="SM00116">
    <property type="entry name" value="CBS"/>
    <property type="match status" value="2"/>
</dbReference>
<dbReference type="Pfam" id="PF03445">
    <property type="entry name" value="DUF294"/>
    <property type="match status" value="1"/>
</dbReference>
<evidence type="ECO:0000259" key="4">
    <source>
        <dbReference type="PROSITE" id="PS51371"/>
    </source>
</evidence>
<dbReference type="PANTHER" id="PTHR48108">
    <property type="entry name" value="CBS DOMAIN-CONTAINING PROTEIN CBSX2, CHLOROPLASTIC"/>
    <property type="match status" value="1"/>
</dbReference>
<dbReference type="PROSITE" id="PS50042">
    <property type="entry name" value="CNMP_BINDING_3"/>
    <property type="match status" value="1"/>
</dbReference>
<dbReference type="GO" id="GO:0016301">
    <property type="term" value="F:kinase activity"/>
    <property type="evidence" value="ECO:0007669"/>
    <property type="project" value="UniProtKB-KW"/>
</dbReference>
<evidence type="ECO:0000313" key="5">
    <source>
        <dbReference type="EMBL" id="GEO81802.1"/>
    </source>
</evidence>
<dbReference type="Pfam" id="PF00027">
    <property type="entry name" value="cNMP_binding"/>
    <property type="match status" value="1"/>
</dbReference>
<dbReference type="InterPro" id="IPR000644">
    <property type="entry name" value="CBS_dom"/>
</dbReference>
<dbReference type="AlphaFoldDB" id="A0A512H8M7"/>
<dbReference type="CDD" id="cd00038">
    <property type="entry name" value="CAP_ED"/>
    <property type="match status" value="1"/>
</dbReference>
<evidence type="ECO:0000259" key="3">
    <source>
        <dbReference type="PROSITE" id="PS50042"/>
    </source>
</evidence>
<dbReference type="PROSITE" id="PS51371">
    <property type="entry name" value="CBS"/>
    <property type="match status" value="2"/>
</dbReference>
<dbReference type="InterPro" id="IPR051462">
    <property type="entry name" value="CBS_domain-containing"/>
</dbReference>
<evidence type="ECO:0000256" key="2">
    <source>
        <dbReference type="PROSITE-ProRule" id="PRU00703"/>
    </source>
</evidence>
<dbReference type="InterPro" id="IPR018490">
    <property type="entry name" value="cNMP-bd_dom_sf"/>
</dbReference>
<dbReference type="Gene3D" id="2.60.120.10">
    <property type="entry name" value="Jelly Rolls"/>
    <property type="match status" value="1"/>
</dbReference>
<feature type="domain" description="Cyclic nucleotide-binding" evidence="3">
    <location>
        <begin position="17"/>
        <end position="115"/>
    </location>
</feature>
<dbReference type="CDD" id="cd04587">
    <property type="entry name" value="CBS_pair_CAP-ED_NT_Pol-beta-like_DUF294_assoc"/>
    <property type="match status" value="1"/>
</dbReference>
<feature type="domain" description="CBS" evidence="4">
    <location>
        <begin position="222"/>
        <end position="278"/>
    </location>
</feature>
<dbReference type="PANTHER" id="PTHR48108:SF31">
    <property type="entry name" value="CBS DOMAIN AND CYCLIC NUCLEOTIDE-REGULATED NUCLEOTIDYLTRANSFERASE"/>
    <property type="match status" value="1"/>
</dbReference>
<keyword evidence="2" id="KW-0129">CBS domain</keyword>
<dbReference type="Pfam" id="PF00571">
    <property type="entry name" value="CBS"/>
    <property type="match status" value="2"/>
</dbReference>
<evidence type="ECO:0000313" key="6">
    <source>
        <dbReference type="Proteomes" id="UP000321567"/>
    </source>
</evidence>
<gene>
    <name evidence="5" type="ORF">ROR02_19330</name>
</gene>
<dbReference type="Pfam" id="PF10335">
    <property type="entry name" value="DUF294_C"/>
    <property type="match status" value="1"/>
</dbReference>
<protein>
    <submittedName>
        <fullName evidence="5">Histidine kinase</fullName>
    </submittedName>
</protein>
<dbReference type="SUPFAM" id="SSF54631">
    <property type="entry name" value="CBS-domain pair"/>
    <property type="match status" value="1"/>
</dbReference>
<dbReference type="OrthoDB" id="9808528at2"/>
<dbReference type="InterPro" id="IPR014710">
    <property type="entry name" value="RmlC-like_jellyroll"/>
</dbReference>
<keyword evidence="5" id="KW-0418">Kinase</keyword>
<evidence type="ECO:0000256" key="1">
    <source>
        <dbReference type="ARBA" id="ARBA00022737"/>
    </source>
</evidence>
<dbReference type="InterPro" id="IPR018821">
    <property type="entry name" value="DUF294_put_nucleoTrafse_sb-bd"/>
</dbReference>
<reference evidence="5 6" key="1">
    <citation type="submission" date="2019-07" db="EMBL/GenBank/DDBJ databases">
        <title>Whole genome shotgun sequence of Rhodospirillum oryzae NBRC 107573.</title>
        <authorList>
            <person name="Hosoyama A."/>
            <person name="Uohara A."/>
            <person name="Ohji S."/>
            <person name="Ichikawa N."/>
        </authorList>
    </citation>
    <scope>NUCLEOTIDE SEQUENCE [LARGE SCALE GENOMIC DNA]</scope>
    <source>
        <strain evidence="5 6">NBRC 107573</strain>
    </source>
</reference>
<sequence>MDVELIEIRDFLAGVHPFDLLAVEVLGEIAQALEIRYARRGTPLLVPGDRARFLYIVRTGAVETRDPQGELLARLGEGECFGVRALMHDGLALNHSHAIEDSLLYLLPAERFARLRQAHRQIDYYFAPQIGGRLPATSPAGQADPALGLMTVRVETMLGRAPVTLGPEAGVRDAARLMRDERVSCILVTEDNRLVGIFTDRDLRNRVVADGLGMATPLSRVMSKHPVGIDASASAFDALLMMSRHNIRHLPVMRGATLAGCLTTTNLIKTQATSAVYLVGDLHKQETAEGMRAVLSALPDLVRSLVDSGASAHNVGHIVSTLTDAATTRLVRLAEKALGPAPVPYVWAAAGSQARHEQTALSDQDNCLILDDAYDEAAHGAYFTAFTRRVCDGLALCGYAHCPGGTMAMAAPWRLPLARWRQLFQGWIDEPEPKALMLASIFFDLRPVAGPAALFGALQTPVLEQARGSRVFQALMAGNALTHQPPLGFFRNLVLVRGGSNANRLDLKHTGVVPIIDLARVHALAAGVRAVNTQDRLKACAEAGSLSAEGAANLREALAFLGFIRLRHQVRQIQDGQPVDNYVAPDSLSSFERAHLKDAFSVVKTMQSALAHTYQLGRF</sequence>
<keyword evidence="5" id="KW-0808">Transferase</keyword>
<dbReference type="SMART" id="SM00100">
    <property type="entry name" value="cNMP"/>
    <property type="match status" value="1"/>
</dbReference>
<dbReference type="RefSeq" id="WP_147163825.1">
    <property type="nucleotide sequence ID" value="NZ_BJZO01000048.1"/>
</dbReference>
<dbReference type="InterPro" id="IPR000595">
    <property type="entry name" value="cNMP-bd_dom"/>
</dbReference>
<dbReference type="Proteomes" id="UP000321567">
    <property type="component" value="Unassembled WGS sequence"/>
</dbReference>
<dbReference type="InterPro" id="IPR046342">
    <property type="entry name" value="CBS_dom_sf"/>
</dbReference>
<comment type="caution">
    <text evidence="5">The sequence shown here is derived from an EMBL/GenBank/DDBJ whole genome shotgun (WGS) entry which is preliminary data.</text>
</comment>
<accession>A0A512H8M7</accession>